<accession>A0ABX4UZJ3</accession>
<name>A0ABX4UZJ3_9BURK</name>
<keyword evidence="2" id="KW-0288">FMN</keyword>
<evidence type="ECO:0000313" key="6">
    <source>
        <dbReference type="EMBL" id="PMS24512.1"/>
    </source>
</evidence>
<evidence type="ECO:0000256" key="4">
    <source>
        <dbReference type="ARBA" id="ARBA00023033"/>
    </source>
</evidence>
<dbReference type="RefSeq" id="WP_102635831.1">
    <property type="nucleotide sequence ID" value="NZ_PNXY01000034.1"/>
</dbReference>
<reference evidence="6 7" key="1">
    <citation type="submission" date="2018-01" db="EMBL/GenBank/DDBJ databases">
        <title>Whole genome analyses suggest that Burkholderia sensu lato contains two further novel genera in the rhizoxinica-symbiotica group Mycetohabitans gen. nov., and Trinickia gen. nov.: implications for the evolution of diazotrophy and nodulation in the Burkholderiaceae.</title>
        <authorList>
            <person name="Estrada-de los Santos P."/>
            <person name="Palmer M."/>
            <person name="Chavez-Ramirez B."/>
            <person name="Beukes C."/>
            <person name="Steenkamp E.T."/>
            <person name="Hirsch A.M."/>
            <person name="Manyaka P."/>
            <person name="Maluk M."/>
            <person name="Lafos M."/>
            <person name="Crook M."/>
            <person name="Gross E."/>
            <person name="Simon M.F."/>
            <person name="Bueno dos Reis Junior F."/>
            <person name="Poole P.S."/>
            <person name="Venter S.N."/>
            <person name="James E.K."/>
        </authorList>
    </citation>
    <scope>NUCLEOTIDE SEQUENCE [LARGE SCALE GENOMIC DNA]</scope>
    <source>
        <strain evidence="6 7">WSM 3937</strain>
    </source>
</reference>
<dbReference type="InterPro" id="IPR019921">
    <property type="entry name" value="Lucif-like_OxRdtase_Rv2161c"/>
</dbReference>
<sequence>MSLDQNLRVDNQTDGEMKYGISCSTLLGLSPSADDVVRFAQEAERIGFHSIQLGDHVLGPEEFDASAYPAGVFDPRWPWYDPLVLLASIAGATKSVRLATGIAVLGYRPPIQQAQAVATLDFVSGGRFSYGVGIGWMREEFEALGVPFAQRGQRADEYLDVMKLLWSGSGQAFRGKFIDFTGGRLNPLPVQKPHPPIIVGGETPPALRRIAKYGDGFQINWKTFPEFKRILDELTTIMADSGRQLSDLYKQLAATNIELVQAEKDNLPNYEALGLDEIIFCPACYSVSEGFHTMRKFASEFF</sequence>
<evidence type="ECO:0000256" key="1">
    <source>
        <dbReference type="ARBA" id="ARBA00022630"/>
    </source>
</evidence>
<protein>
    <recommendedName>
        <fullName evidence="5">Luciferase-like domain-containing protein</fullName>
    </recommendedName>
</protein>
<proteinExistence type="predicted"/>
<evidence type="ECO:0000259" key="5">
    <source>
        <dbReference type="Pfam" id="PF00296"/>
    </source>
</evidence>
<dbReference type="Pfam" id="PF00296">
    <property type="entry name" value="Bac_luciferase"/>
    <property type="match status" value="1"/>
</dbReference>
<keyword evidence="1" id="KW-0285">Flavoprotein</keyword>
<organism evidence="6 7">
    <name type="scientific">Paraburkholderia rhynchosiae</name>
    <dbReference type="NCBI Taxonomy" id="487049"/>
    <lineage>
        <taxon>Bacteria</taxon>
        <taxon>Pseudomonadati</taxon>
        <taxon>Pseudomonadota</taxon>
        <taxon>Betaproteobacteria</taxon>
        <taxon>Burkholderiales</taxon>
        <taxon>Burkholderiaceae</taxon>
        <taxon>Paraburkholderia</taxon>
    </lineage>
</organism>
<keyword evidence="7" id="KW-1185">Reference proteome</keyword>
<dbReference type="NCBIfam" id="TIGR03619">
    <property type="entry name" value="F420_Rv2161c"/>
    <property type="match status" value="1"/>
</dbReference>
<evidence type="ECO:0000256" key="2">
    <source>
        <dbReference type="ARBA" id="ARBA00022643"/>
    </source>
</evidence>
<dbReference type="EMBL" id="PNXY01000034">
    <property type="protein sequence ID" value="PMS24512.1"/>
    <property type="molecule type" value="Genomic_DNA"/>
</dbReference>
<dbReference type="Proteomes" id="UP000235659">
    <property type="component" value="Unassembled WGS sequence"/>
</dbReference>
<keyword evidence="4" id="KW-0503">Monooxygenase</keyword>
<dbReference type="InterPro" id="IPR011251">
    <property type="entry name" value="Luciferase-like_dom"/>
</dbReference>
<evidence type="ECO:0000313" key="7">
    <source>
        <dbReference type="Proteomes" id="UP000235659"/>
    </source>
</evidence>
<dbReference type="SUPFAM" id="SSF51679">
    <property type="entry name" value="Bacterial luciferase-like"/>
    <property type="match status" value="1"/>
</dbReference>
<feature type="domain" description="Luciferase-like" evidence="5">
    <location>
        <begin position="19"/>
        <end position="249"/>
    </location>
</feature>
<keyword evidence="3" id="KW-0560">Oxidoreductase</keyword>
<gene>
    <name evidence="6" type="ORF">C0Z16_30835</name>
</gene>
<dbReference type="Gene3D" id="3.20.20.30">
    <property type="entry name" value="Luciferase-like domain"/>
    <property type="match status" value="1"/>
</dbReference>
<dbReference type="InterPro" id="IPR036661">
    <property type="entry name" value="Luciferase-like_sf"/>
</dbReference>
<dbReference type="InterPro" id="IPR050172">
    <property type="entry name" value="SsuD_RutA_monooxygenase"/>
</dbReference>
<dbReference type="PANTHER" id="PTHR42847">
    <property type="entry name" value="ALKANESULFONATE MONOOXYGENASE"/>
    <property type="match status" value="1"/>
</dbReference>
<comment type="caution">
    <text evidence="6">The sequence shown here is derived from an EMBL/GenBank/DDBJ whole genome shotgun (WGS) entry which is preliminary data.</text>
</comment>
<dbReference type="PANTHER" id="PTHR42847:SF4">
    <property type="entry name" value="ALKANESULFONATE MONOOXYGENASE-RELATED"/>
    <property type="match status" value="1"/>
</dbReference>
<evidence type="ECO:0000256" key="3">
    <source>
        <dbReference type="ARBA" id="ARBA00023002"/>
    </source>
</evidence>